<evidence type="ECO:0000313" key="2">
    <source>
        <dbReference type="Proteomes" id="UP000095228"/>
    </source>
</evidence>
<dbReference type="KEGG" id="obg:Verru16b_00982"/>
<organism evidence="1 2">
    <name type="scientific">Lacunisphaera limnophila</name>
    <dbReference type="NCBI Taxonomy" id="1838286"/>
    <lineage>
        <taxon>Bacteria</taxon>
        <taxon>Pseudomonadati</taxon>
        <taxon>Verrucomicrobiota</taxon>
        <taxon>Opitutia</taxon>
        <taxon>Opitutales</taxon>
        <taxon>Opitutaceae</taxon>
        <taxon>Lacunisphaera</taxon>
    </lineage>
</organism>
<dbReference type="AlphaFoldDB" id="A0A1D8ASQ3"/>
<proteinExistence type="predicted"/>
<dbReference type="RefSeq" id="WP_069961235.1">
    <property type="nucleotide sequence ID" value="NZ_CP016094.1"/>
</dbReference>
<reference evidence="1 2" key="1">
    <citation type="submission" date="2016-06" db="EMBL/GenBank/DDBJ databases">
        <title>Three novel species with peptidoglycan cell walls form the new genus Lacunisphaera gen. nov. in the family Opitutaceae of the verrucomicrobial subdivision 4.</title>
        <authorList>
            <person name="Rast P."/>
            <person name="Gloeckner I."/>
            <person name="Jogler M."/>
            <person name="Boedeker C."/>
            <person name="Jeske O."/>
            <person name="Wiegand S."/>
            <person name="Reinhardt R."/>
            <person name="Schumann P."/>
            <person name="Rohde M."/>
            <person name="Spring S."/>
            <person name="Gloeckner F.O."/>
            <person name="Jogler C."/>
        </authorList>
    </citation>
    <scope>NUCLEOTIDE SEQUENCE [LARGE SCALE GENOMIC DNA]</scope>
    <source>
        <strain evidence="1 2">IG16b</strain>
    </source>
</reference>
<name>A0A1D8ASQ3_9BACT</name>
<keyword evidence="2" id="KW-1185">Reference proteome</keyword>
<protein>
    <submittedName>
        <fullName evidence="1">Uncharacterized protein</fullName>
    </submittedName>
</protein>
<dbReference type="OrthoDB" id="192612at2"/>
<gene>
    <name evidence="1" type="ORF">Verru16b_00982</name>
</gene>
<dbReference type="EMBL" id="CP016094">
    <property type="protein sequence ID" value="AOS43924.1"/>
    <property type="molecule type" value="Genomic_DNA"/>
</dbReference>
<evidence type="ECO:0000313" key="1">
    <source>
        <dbReference type="EMBL" id="AOS43924.1"/>
    </source>
</evidence>
<accession>A0A1D8ASQ3</accession>
<dbReference type="Proteomes" id="UP000095228">
    <property type="component" value="Chromosome"/>
</dbReference>
<sequence length="234" mass="25172">MGKTPDREKKFVSQVSLLGHGTGAVRNLAGFRKPHHTVPDAVNAVTTAFLGKLCATELASEGEDFYQRAKEALGYKRADLALDITSPTAVLTAKDFTLEIAYALEREDPSGYRVSRTLHSLRSGELVELEEFDRLFAGTFSTIVFALAKGVKVEAVIDAVEARPAGDAMTVSYPSDCRQCTLAVEGVAAEVVCDGATLEMRFPRAGSPREMVTAFLAVRAAFALTKDRVLAGLL</sequence>